<dbReference type="Proteomes" id="UP001519887">
    <property type="component" value="Unassembled WGS sequence"/>
</dbReference>
<reference evidence="1 2" key="1">
    <citation type="submission" date="2021-07" db="EMBL/GenBank/DDBJ databases">
        <title>Paenibacillus radiodurans sp. nov., isolated from the southeastern edge of Tengger Desert.</title>
        <authorList>
            <person name="Zhang G."/>
        </authorList>
    </citation>
    <scope>NUCLEOTIDE SEQUENCE [LARGE SCALE GENOMIC DNA]</scope>
    <source>
        <strain evidence="1 2">CCM 7311</strain>
    </source>
</reference>
<feature type="non-terminal residue" evidence="1">
    <location>
        <position position="1"/>
    </location>
</feature>
<organism evidence="1 2">
    <name type="scientific">Paenibacillus sepulcri</name>
    <dbReference type="NCBI Taxonomy" id="359917"/>
    <lineage>
        <taxon>Bacteria</taxon>
        <taxon>Bacillati</taxon>
        <taxon>Bacillota</taxon>
        <taxon>Bacilli</taxon>
        <taxon>Bacillales</taxon>
        <taxon>Paenibacillaceae</taxon>
        <taxon>Paenibacillus</taxon>
    </lineage>
</organism>
<name>A0ABS7CF49_9BACL</name>
<dbReference type="EMBL" id="JAHZIK010001547">
    <property type="protein sequence ID" value="MBW7459241.1"/>
    <property type="molecule type" value="Genomic_DNA"/>
</dbReference>
<proteinExistence type="predicted"/>
<dbReference type="Gene3D" id="2.60.40.10">
    <property type="entry name" value="Immunoglobulins"/>
    <property type="match status" value="1"/>
</dbReference>
<feature type="non-terminal residue" evidence="1">
    <location>
        <position position="514"/>
    </location>
</feature>
<keyword evidence="2" id="KW-1185">Reference proteome</keyword>
<gene>
    <name evidence="1" type="ORF">K0U00_34835</name>
</gene>
<sequence length="514" mass="54851">NGSLAPYPNFGDILFTEQELADHWNAATGKYEGILLGGWSATTTDNTVDQSSLEGTALDPKDVQYSGLQVGQKYVIGVEAVVKPDKEADKNENYHYAERVDSVNTLLPAPVKPKLEQTKDFSAPTARIDITTKNTAQQSVELYSDLPSVEVEAINDGKSVGKVALQKDGEGSHGVLQLDPFTTDGTYAIELRVTNTKTQDSSVKMLYLTVDTIAPILYLDEPITGDRTIDGKIRFSGQTTTGDTLEVLDGTNTTPLTVAEDGKFSGEVAVSSDAPTVELTVQAHDKAGNYNQAVVEVTNDKFQAPTEIAIQKAGAQPGERELGLKPGDKQKLQVVLCMPEGDLTEGKPSCKEVTAASDRVRYTLLQGDSVTLADDGTITAEETGASLIQASYELADGVTLEAMQAVSVEVPEPTGLGHLEASTSPIAFESALSEVKIDNPGEMLGYQLVYNVFSQSETARQPSLNEDLSDWGFLPEDGVVAAQPGNIIVVAKRTSSDKKAVAASAKLTAQVWQS</sequence>
<accession>A0ABS7CF49</accession>
<comment type="caution">
    <text evidence="1">The sequence shown here is derived from an EMBL/GenBank/DDBJ whole genome shotgun (WGS) entry which is preliminary data.</text>
</comment>
<dbReference type="InterPro" id="IPR013783">
    <property type="entry name" value="Ig-like_fold"/>
</dbReference>
<evidence type="ECO:0000313" key="2">
    <source>
        <dbReference type="Proteomes" id="UP001519887"/>
    </source>
</evidence>
<protein>
    <submittedName>
        <fullName evidence="1">Uncharacterized protein</fullName>
    </submittedName>
</protein>
<evidence type="ECO:0000313" key="1">
    <source>
        <dbReference type="EMBL" id="MBW7459241.1"/>
    </source>
</evidence>